<keyword evidence="6 10" id="KW-0547">Nucleotide-binding</keyword>
<name>A0A367QZE8_9NOSO</name>
<proteinExistence type="inferred from homology"/>
<keyword evidence="4 10" id="KW-0808">Transferase</keyword>
<dbReference type="InterPro" id="IPR005248">
    <property type="entry name" value="NadD/NMNAT"/>
</dbReference>
<dbReference type="Proteomes" id="UP000252107">
    <property type="component" value="Unassembled WGS sequence"/>
</dbReference>
<comment type="catalytic activity">
    <reaction evidence="9 10">
        <text>nicotinate beta-D-ribonucleotide + ATP + H(+) = deamido-NAD(+) + diphosphate</text>
        <dbReference type="Rhea" id="RHEA:22860"/>
        <dbReference type="ChEBI" id="CHEBI:15378"/>
        <dbReference type="ChEBI" id="CHEBI:30616"/>
        <dbReference type="ChEBI" id="CHEBI:33019"/>
        <dbReference type="ChEBI" id="CHEBI:57502"/>
        <dbReference type="ChEBI" id="CHEBI:58437"/>
        <dbReference type="EC" id="2.7.7.18"/>
    </reaction>
</comment>
<feature type="domain" description="Cytidyltransferase-like" evidence="11">
    <location>
        <begin position="6"/>
        <end position="176"/>
    </location>
</feature>
<evidence type="ECO:0000256" key="6">
    <source>
        <dbReference type="ARBA" id="ARBA00022741"/>
    </source>
</evidence>
<dbReference type="NCBIfam" id="TIGR00125">
    <property type="entry name" value="cyt_tran_rel"/>
    <property type="match status" value="1"/>
</dbReference>
<comment type="pathway">
    <text evidence="2 10">Cofactor biosynthesis; NAD(+) biosynthesis; deamido-NAD(+) from nicotinate D-ribonucleotide: step 1/1.</text>
</comment>
<evidence type="ECO:0000313" key="12">
    <source>
        <dbReference type="EMBL" id="RCJ29061.1"/>
    </source>
</evidence>
<organism evidence="12 13">
    <name type="scientific">Nostoc minutum NIES-26</name>
    <dbReference type="NCBI Taxonomy" id="1844469"/>
    <lineage>
        <taxon>Bacteria</taxon>
        <taxon>Bacillati</taxon>
        <taxon>Cyanobacteriota</taxon>
        <taxon>Cyanophyceae</taxon>
        <taxon>Nostocales</taxon>
        <taxon>Nostocaceae</taxon>
        <taxon>Nostoc</taxon>
    </lineage>
</organism>
<dbReference type="NCBIfam" id="TIGR00482">
    <property type="entry name" value="nicotinate (nicotinamide) nucleotide adenylyltransferase"/>
    <property type="match status" value="1"/>
</dbReference>
<evidence type="ECO:0000313" key="13">
    <source>
        <dbReference type="Proteomes" id="UP000252107"/>
    </source>
</evidence>
<accession>A0A367QZE8</accession>
<evidence type="ECO:0000256" key="2">
    <source>
        <dbReference type="ARBA" id="ARBA00005019"/>
    </source>
</evidence>
<dbReference type="Gene3D" id="3.40.50.620">
    <property type="entry name" value="HUPs"/>
    <property type="match status" value="1"/>
</dbReference>
<dbReference type="EC" id="2.7.7.18" evidence="10"/>
<evidence type="ECO:0000256" key="4">
    <source>
        <dbReference type="ARBA" id="ARBA00022679"/>
    </source>
</evidence>
<keyword evidence="7 10" id="KW-0067">ATP-binding</keyword>
<dbReference type="GO" id="GO:0009435">
    <property type="term" value="P:NAD+ biosynthetic process"/>
    <property type="evidence" value="ECO:0007669"/>
    <property type="project" value="UniProtKB-UniRule"/>
</dbReference>
<evidence type="ECO:0000256" key="9">
    <source>
        <dbReference type="ARBA" id="ARBA00048721"/>
    </source>
</evidence>
<dbReference type="UniPathway" id="UPA00253">
    <property type="reaction ID" value="UER00332"/>
</dbReference>
<comment type="similarity">
    <text evidence="10">Belongs to the NadD family.</text>
</comment>
<evidence type="ECO:0000259" key="11">
    <source>
        <dbReference type="Pfam" id="PF01467"/>
    </source>
</evidence>
<comment type="caution">
    <text evidence="12">The sequence shown here is derived from an EMBL/GenBank/DDBJ whole genome shotgun (WGS) entry which is preliminary data.</text>
</comment>
<dbReference type="CDD" id="cd02165">
    <property type="entry name" value="NMNAT"/>
    <property type="match status" value="1"/>
</dbReference>
<keyword evidence="5 10" id="KW-0548">Nucleotidyltransferase</keyword>
<dbReference type="InterPro" id="IPR004821">
    <property type="entry name" value="Cyt_trans-like"/>
</dbReference>
<dbReference type="EMBL" id="LXQD01000295">
    <property type="protein sequence ID" value="RCJ29061.1"/>
    <property type="molecule type" value="Genomic_DNA"/>
</dbReference>
<keyword evidence="3 10" id="KW-0662">Pyridine nucleotide biosynthesis</keyword>
<evidence type="ECO:0000256" key="5">
    <source>
        <dbReference type="ARBA" id="ARBA00022695"/>
    </source>
</evidence>
<dbReference type="GO" id="GO:0004515">
    <property type="term" value="F:nicotinate-nucleotide adenylyltransferase activity"/>
    <property type="evidence" value="ECO:0007669"/>
    <property type="project" value="UniProtKB-UniRule"/>
</dbReference>
<comment type="function">
    <text evidence="1 10">Catalyzes the reversible adenylation of nicotinate mononucleotide (NaMN) to nicotinic acid adenine dinucleotide (NaAD).</text>
</comment>
<evidence type="ECO:0000256" key="7">
    <source>
        <dbReference type="ARBA" id="ARBA00022840"/>
    </source>
</evidence>
<evidence type="ECO:0000256" key="8">
    <source>
        <dbReference type="ARBA" id="ARBA00023027"/>
    </source>
</evidence>
<reference evidence="12" key="1">
    <citation type="submission" date="2016-04" db="EMBL/GenBank/DDBJ databases">
        <authorList>
            <person name="Tabuchi Yagui T.R."/>
        </authorList>
    </citation>
    <scope>NUCLEOTIDE SEQUENCE [LARGE SCALE GENOMIC DNA]</scope>
    <source>
        <strain evidence="12">NIES-26</strain>
    </source>
</reference>
<dbReference type="HAMAP" id="MF_00244">
    <property type="entry name" value="NaMN_adenylyltr"/>
    <property type="match status" value="1"/>
</dbReference>
<keyword evidence="8 10" id="KW-0520">NAD</keyword>
<evidence type="ECO:0000256" key="10">
    <source>
        <dbReference type="HAMAP-Rule" id="MF_00244"/>
    </source>
</evidence>
<gene>
    <name evidence="10" type="primary">nadD</name>
    <name evidence="12" type="ORF">A6770_01325</name>
</gene>
<dbReference type="PANTHER" id="PTHR39321">
    <property type="entry name" value="NICOTINATE-NUCLEOTIDE ADENYLYLTRANSFERASE-RELATED"/>
    <property type="match status" value="1"/>
</dbReference>
<protein>
    <recommendedName>
        <fullName evidence="10">Probable nicotinate-nucleotide adenylyltransferase</fullName>
        <ecNumber evidence="10">2.7.7.18</ecNumber>
    </recommendedName>
    <alternativeName>
        <fullName evidence="10">Deamido-NAD(+) diphosphorylase</fullName>
    </alternativeName>
    <alternativeName>
        <fullName evidence="10">Deamido-NAD(+) pyrophosphorylase</fullName>
    </alternativeName>
    <alternativeName>
        <fullName evidence="10">Nicotinate mononucleotide adenylyltransferase</fullName>
        <shortName evidence="10">NaMN adenylyltransferase</shortName>
    </alternativeName>
</protein>
<dbReference type="NCBIfam" id="NF000840">
    <property type="entry name" value="PRK00071.1-3"/>
    <property type="match status" value="1"/>
</dbReference>
<dbReference type="InterPro" id="IPR014729">
    <property type="entry name" value="Rossmann-like_a/b/a_fold"/>
</dbReference>
<dbReference type="Pfam" id="PF01467">
    <property type="entry name" value="CTP_transf_like"/>
    <property type="match status" value="1"/>
</dbReference>
<evidence type="ECO:0000256" key="1">
    <source>
        <dbReference type="ARBA" id="ARBA00002324"/>
    </source>
</evidence>
<keyword evidence="13" id="KW-1185">Reference proteome</keyword>
<dbReference type="AlphaFoldDB" id="A0A367QZE8"/>
<dbReference type="SUPFAM" id="SSF52374">
    <property type="entry name" value="Nucleotidylyl transferase"/>
    <property type="match status" value="1"/>
</dbReference>
<dbReference type="PANTHER" id="PTHR39321:SF3">
    <property type="entry name" value="PHOSPHOPANTETHEINE ADENYLYLTRANSFERASE"/>
    <property type="match status" value="1"/>
</dbReference>
<sequence length="209" mass="24275">MQQLAIFGGTFDPVHWGHLFVAQRALHQVPLEKVIWVPSRNPPHKKAALFEHRVEMLQLATRENPGFTVSLLEENRGNSYAIDTLIDLSAVYPNTHWYWIVGLDTFQTLPRWYRGHELAQMCDWLIAPRLLGGENITQSEFICKQIEQQLREKSYSIHWQFLNIPLLGVSSSLIRQLCRDDSINAIRYLVPEPVRVYITAHNLYSDNPE</sequence>
<dbReference type="GO" id="GO:0005524">
    <property type="term" value="F:ATP binding"/>
    <property type="evidence" value="ECO:0007669"/>
    <property type="project" value="UniProtKB-KW"/>
</dbReference>
<evidence type="ECO:0000256" key="3">
    <source>
        <dbReference type="ARBA" id="ARBA00022642"/>
    </source>
</evidence>